<name>A0ABR8NZ82_9GAMM</name>
<evidence type="ECO:0000256" key="1">
    <source>
        <dbReference type="ARBA" id="ARBA00007847"/>
    </source>
</evidence>
<accession>A0ABR8NZ82</accession>
<keyword evidence="4" id="KW-1185">Reference proteome</keyword>
<dbReference type="PROSITE" id="PS00924">
    <property type="entry name" value="ASP_GLU_RACEMASE_2"/>
    <property type="match status" value="1"/>
</dbReference>
<dbReference type="Pfam" id="PF01177">
    <property type="entry name" value="Asp_Glu_race"/>
    <property type="match status" value="1"/>
</dbReference>
<dbReference type="Gene3D" id="3.40.50.1860">
    <property type="match status" value="2"/>
</dbReference>
<dbReference type="EC" id="5.1.1.-" evidence="3"/>
<reference evidence="3 4" key="1">
    <citation type="submission" date="2020-09" db="EMBL/GenBank/DDBJ databases">
        <title>Marinomonas sp. nov., isolated from the cysticercosis algae of Qingdao, China.</title>
        <authorList>
            <person name="Sun X."/>
        </authorList>
    </citation>
    <scope>NUCLEOTIDE SEQUENCE [LARGE SCALE GENOMIC DNA]</scope>
    <source>
        <strain evidence="3 4">SM2066</strain>
    </source>
</reference>
<organism evidence="3 4">
    <name type="scientific">Marinomonas colpomeniae</name>
    <dbReference type="NCBI Taxonomy" id="2774408"/>
    <lineage>
        <taxon>Bacteria</taxon>
        <taxon>Pseudomonadati</taxon>
        <taxon>Pseudomonadota</taxon>
        <taxon>Gammaproteobacteria</taxon>
        <taxon>Oceanospirillales</taxon>
        <taxon>Oceanospirillaceae</taxon>
        <taxon>Marinomonas</taxon>
    </lineage>
</organism>
<protein>
    <submittedName>
        <fullName evidence="3">Amino acid racemase</fullName>
        <ecNumber evidence="3">5.1.1.-</ecNumber>
    </submittedName>
</protein>
<dbReference type="RefSeq" id="WP_191594741.1">
    <property type="nucleotide sequence ID" value="NZ_JACYFC010000003.1"/>
</dbReference>
<dbReference type="GO" id="GO:0016853">
    <property type="term" value="F:isomerase activity"/>
    <property type="evidence" value="ECO:0007669"/>
    <property type="project" value="UniProtKB-KW"/>
</dbReference>
<dbReference type="InterPro" id="IPR015942">
    <property type="entry name" value="Asp/Glu/hydantoin_racemase"/>
</dbReference>
<comment type="caution">
    <text evidence="3">The sequence shown here is derived from an EMBL/GenBank/DDBJ whole genome shotgun (WGS) entry which is preliminary data.</text>
</comment>
<dbReference type="Proteomes" id="UP000604161">
    <property type="component" value="Unassembled WGS sequence"/>
</dbReference>
<sequence length="231" mass="25758">MHKKIGIIGGLSPESTVSYYLHITRSYVEKYGNYGYPEIIIYSVNLKNFHQRRDEGRWDLIAEDLARVANELKTAGADFGLIATNTMHKVFDDVQNLTSLPLINLINTTALDVKKKSISKVALLGTKFTMGEDFYVEGLKKQDISTIVPSFDDQQVIHSIIVNELVRGIISDASRKQYIDIINKLRSEGAEGVILGCTEIPLLIKQADCDIPIIDTATIHAEEALLRAISH</sequence>
<dbReference type="InterPro" id="IPR001920">
    <property type="entry name" value="Asp/Glu_race"/>
</dbReference>
<dbReference type="InterPro" id="IPR004380">
    <property type="entry name" value="Asp_race"/>
</dbReference>
<dbReference type="SUPFAM" id="SSF53681">
    <property type="entry name" value="Aspartate/glutamate racemase"/>
    <property type="match status" value="2"/>
</dbReference>
<dbReference type="PANTHER" id="PTHR21198:SF7">
    <property type="entry name" value="ASPARTATE-GLUTAMATE RACEMASE FAMILY"/>
    <property type="match status" value="1"/>
</dbReference>
<proteinExistence type="inferred from homology"/>
<evidence type="ECO:0000313" key="3">
    <source>
        <dbReference type="EMBL" id="MBD5771356.1"/>
    </source>
</evidence>
<comment type="similarity">
    <text evidence="1">Belongs to the aspartate/glutamate racemases family.</text>
</comment>
<gene>
    <name evidence="3" type="ORF">IF202_09870</name>
</gene>
<dbReference type="PANTHER" id="PTHR21198">
    <property type="entry name" value="GLUTAMATE RACEMASE"/>
    <property type="match status" value="1"/>
</dbReference>
<dbReference type="NCBIfam" id="TIGR00035">
    <property type="entry name" value="asp_race"/>
    <property type="match status" value="1"/>
</dbReference>
<keyword evidence="2 3" id="KW-0413">Isomerase</keyword>
<dbReference type="EMBL" id="JACYFC010000003">
    <property type="protein sequence ID" value="MBD5771356.1"/>
    <property type="molecule type" value="Genomic_DNA"/>
</dbReference>
<evidence type="ECO:0000256" key="2">
    <source>
        <dbReference type="ARBA" id="ARBA00023235"/>
    </source>
</evidence>
<dbReference type="InterPro" id="IPR033134">
    <property type="entry name" value="Asp/Glu_racemase_AS_2"/>
</dbReference>
<evidence type="ECO:0000313" key="4">
    <source>
        <dbReference type="Proteomes" id="UP000604161"/>
    </source>
</evidence>